<evidence type="ECO:0000313" key="1">
    <source>
        <dbReference type="EMBL" id="KAJ7071824.1"/>
    </source>
</evidence>
<dbReference type="AlphaFoldDB" id="A0AAD6TMA3"/>
<comment type="caution">
    <text evidence="1">The sequence shown here is derived from an EMBL/GenBank/DDBJ whole genome shotgun (WGS) entry which is preliminary data.</text>
</comment>
<keyword evidence="2" id="KW-1185">Reference proteome</keyword>
<dbReference type="Proteomes" id="UP001222325">
    <property type="component" value="Unassembled WGS sequence"/>
</dbReference>
<organism evidence="1 2">
    <name type="scientific">Mycena belliarum</name>
    <dbReference type="NCBI Taxonomy" id="1033014"/>
    <lineage>
        <taxon>Eukaryota</taxon>
        <taxon>Fungi</taxon>
        <taxon>Dikarya</taxon>
        <taxon>Basidiomycota</taxon>
        <taxon>Agaricomycotina</taxon>
        <taxon>Agaricomycetes</taxon>
        <taxon>Agaricomycetidae</taxon>
        <taxon>Agaricales</taxon>
        <taxon>Marasmiineae</taxon>
        <taxon>Mycenaceae</taxon>
        <taxon>Mycena</taxon>
    </lineage>
</organism>
<proteinExistence type="predicted"/>
<accession>A0AAD6TMA3</accession>
<gene>
    <name evidence="1" type="ORF">B0H15DRAFT_1027647</name>
</gene>
<sequence>MRTSARFGELRRAVASAVALLPPHAHLGTFPLAPALQQDVIRASRILALDASAGRLDGRIHIPCRSRASAGRTEGKSADETLYDYHGCVSAGGGGLRLYSWSGGLAQTGSRSDVHSAAASRAGLRERASVQWLTFRTFRRGPTREGCDWWELGTFGVGVDAL</sequence>
<dbReference type="EMBL" id="JARJCN010000123">
    <property type="protein sequence ID" value="KAJ7071824.1"/>
    <property type="molecule type" value="Genomic_DNA"/>
</dbReference>
<name>A0AAD6TMA3_9AGAR</name>
<evidence type="ECO:0000313" key="2">
    <source>
        <dbReference type="Proteomes" id="UP001222325"/>
    </source>
</evidence>
<protein>
    <submittedName>
        <fullName evidence="1">Uncharacterized protein</fullName>
    </submittedName>
</protein>
<reference evidence="1" key="1">
    <citation type="submission" date="2023-03" db="EMBL/GenBank/DDBJ databases">
        <title>Massive genome expansion in bonnet fungi (Mycena s.s.) driven by repeated elements and novel gene families across ecological guilds.</title>
        <authorList>
            <consortium name="Lawrence Berkeley National Laboratory"/>
            <person name="Harder C.B."/>
            <person name="Miyauchi S."/>
            <person name="Viragh M."/>
            <person name="Kuo A."/>
            <person name="Thoen E."/>
            <person name="Andreopoulos B."/>
            <person name="Lu D."/>
            <person name="Skrede I."/>
            <person name="Drula E."/>
            <person name="Henrissat B."/>
            <person name="Morin E."/>
            <person name="Kohler A."/>
            <person name="Barry K."/>
            <person name="LaButti K."/>
            <person name="Morin E."/>
            <person name="Salamov A."/>
            <person name="Lipzen A."/>
            <person name="Mereny Z."/>
            <person name="Hegedus B."/>
            <person name="Baldrian P."/>
            <person name="Stursova M."/>
            <person name="Weitz H."/>
            <person name="Taylor A."/>
            <person name="Grigoriev I.V."/>
            <person name="Nagy L.G."/>
            <person name="Martin F."/>
            <person name="Kauserud H."/>
        </authorList>
    </citation>
    <scope>NUCLEOTIDE SEQUENCE</scope>
    <source>
        <strain evidence="1">CBHHK173m</strain>
    </source>
</reference>